<dbReference type="PANTHER" id="PTHR42812">
    <property type="entry name" value="BETA-XYLOSIDASE"/>
    <property type="match status" value="1"/>
</dbReference>
<dbReference type="Proteomes" id="UP001589747">
    <property type="component" value="Unassembled WGS sequence"/>
</dbReference>
<evidence type="ECO:0000256" key="3">
    <source>
        <dbReference type="ARBA" id="ARBA00023295"/>
    </source>
</evidence>
<dbReference type="InterPro" id="IPR008979">
    <property type="entry name" value="Galactose-bd-like_sf"/>
</dbReference>
<organism evidence="4 5">
    <name type="scientific">Paenibacillus aurantiacus</name>
    <dbReference type="NCBI Taxonomy" id="1936118"/>
    <lineage>
        <taxon>Bacteria</taxon>
        <taxon>Bacillati</taxon>
        <taxon>Bacillota</taxon>
        <taxon>Bacilli</taxon>
        <taxon>Bacillales</taxon>
        <taxon>Paenibacillaceae</taxon>
        <taxon>Paenibacillus</taxon>
    </lineage>
</organism>
<evidence type="ECO:0000313" key="4">
    <source>
        <dbReference type="EMBL" id="MFB9326169.1"/>
    </source>
</evidence>
<dbReference type="EMBL" id="JBHMDO010000017">
    <property type="protein sequence ID" value="MFB9326169.1"/>
    <property type="molecule type" value="Genomic_DNA"/>
</dbReference>
<keyword evidence="2" id="KW-0378">Hydrolase</keyword>
<dbReference type="SUPFAM" id="SSF49785">
    <property type="entry name" value="Galactose-binding domain-like"/>
    <property type="match status" value="1"/>
</dbReference>
<dbReference type="Gene3D" id="2.60.120.260">
    <property type="entry name" value="Galactose-binding domain-like"/>
    <property type="match status" value="1"/>
</dbReference>
<dbReference type="CDD" id="cd08991">
    <property type="entry name" value="GH43_HoAraf43-like"/>
    <property type="match status" value="1"/>
</dbReference>
<keyword evidence="3" id="KW-0326">Glycosidase</keyword>
<comment type="caution">
    <text evidence="4">The sequence shown here is derived from an EMBL/GenBank/DDBJ whole genome shotgun (WGS) entry which is preliminary data.</text>
</comment>
<sequence>MKRPAKQWALLGAGAVIIAAAAGGALWMSEDDNEASDKVAVTMERTYENPMTLPDEWEDYGIGDPYVLRHNGKYYLYCSTKDWRIGVKAWSSDDLVNWTYAGLVTEEPLTEGAYAPEVVYWNGAFYMYTSPAGKGHYVLRSDSPTGPFKIETENLGQTIDGSVFIDDDASWTFTRAESGGIVASRMSDPYTMEAGTKLNSSLGHWTEGSMIIKRNGRYFLTYTGNHVFSKGYRVNYAVGHEAPDGMYTIAANNPIIISTAKDFNGLGHSATVLGPDMDSYYIVYHNLIGHSAEGPPVRMLNMDRLTFNGDKMAVLGPTHGSPNEAPALPAFHDPLGGEPGADKWEQVSGADGGTVWVTKDQTSARFTAEFNAVIQPSEAEAQAAAGTLFETVFSLTDEQNFRSIGIDAAAGTLSLRQTQDGQSASLQEAKLPDGTDFAALHAVRVESDAEGTRIYWDGLLLAERKEWQAAAGRIGYRYAEVLKPKLQYTAFSNDAGGSSDAKAIKPVPGTMEAAHGVTGDGASVTLSPAETPDGSRAAKLVKDGELSFPVDVNQDGTYAIAAMVSKASAGAKLKVQAGDASERVTLAAESFAGEDDWTKVPLARLTLKKGTQWLTLGGIKGEADIRYIEVAETADVVEAGPVEFDPEATFGDWQAKDGSYALTIDGKDSKMYGGDARWADYEVSFELSKTAESLGEASILLRTTNESDFPDQVADAFIGYELAFRNGRVMLRKISYEVNEELDSALLEIGDGETARVRVKLDGPKLTVYAEGSDEPLLAYTDGSAFLHGRTGLRTGSAGWSFSGVTVAPIGSN</sequence>
<dbReference type="Pfam" id="PF04616">
    <property type="entry name" value="Glyco_hydro_43"/>
    <property type="match status" value="1"/>
</dbReference>
<evidence type="ECO:0000256" key="2">
    <source>
        <dbReference type="ARBA" id="ARBA00022801"/>
    </source>
</evidence>
<dbReference type="InterPro" id="IPR023296">
    <property type="entry name" value="Glyco_hydro_beta-prop_sf"/>
</dbReference>
<gene>
    <name evidence="4" type="ORF">ACFFSY_09620</name>
</gene>
<evidence type="ECO:0000256" key="1">
    <source>
        <dbReference type="ARBA" id="ARBA00009865"/>
    </source>
</evidence>
<evidence type="ECO:0000313" key="5">
    <source>
        <dbReference type="Proteomes" id="UP001589747"/>
    </source>
</evidence>
<comment type="similarity">
    <text evidence="1">Belongs to the glycosyl hydrolase 43 family.</text>
</comment>
<dbReference type="InterPro" id="IPR051795">
    <property type="entry name" value="Glycosyl_Hydrlase_43"/>
</dbReference>
<protein>
    <submittedName>
        <fullName evidence="4">Family 43 glycosylhydrolase</fullName>
    </submittedName>
</protein>
<dbReference type="InterPro" id="IPR006710">
    <property type="entry name" value="Glyco_hydro_43"/>
</dbReference>
<proteinExistence type="inferred from homology"/>
<dbReference type="RefSeq" id="WP_377493201.1">
    <property type="nucleotide sequence ID" value="NZ_JBHMDO010000017.1"/>
</dbReference>
<dbReference type="Gene3D" id="2.60.120.560">
    <property type="entry name" value="Exo-inulinase, domain 1"/>
    <property type="match status" value="2"/>
</dbReference>
<dbReference type="PANTHER" id="PTHR42812:SF5">
    <property type="entry name" value="ENDO-ARABINASE"/>
    <property type="match status" value="1"/>
</dbReference>
<accession>A0ABV5KLT5</accession>
<dbReference type="SUPFAM" id="SSF75005">
    <property type="entry name" value="Arabinanase/levansucrase/invertase"/>
    <property type="match status" value="1"/>
</dbReference>
<dbReference type="Gene3D" id="2.115.10.20">
    <property type="entry name" value="Glycosyl hydrolase domain, family 43"/>
    <property type="match status" value="1"/>
</dbReference>
<keyword evidence="5" id="KW-1185">Reference proteome</keyword>
<reference evidence="4 5" key="1">
    <citation type="submission" date="2024-09" db="EMBL/GenBank/DDBJ databases">
        <authorList>
            <person name="Sun Q."/>
            <person name="Mori K."/>
        </authorList>
    </citation>
    <scope>NUCLEOTIDE SEQUENCE [LARGE SCALE GENOMIC DNA]</scope>
    <source>
        <strain evidence="4 5">TISTR 2452</strain>
    </source>
</reference>
<name>A0ABV5KLT5_9BACL</name>